<feature type="region of interest" description="Disordered" evidence="1">
    <location>
        <begin position="1"/>
        <end position="78"/>
    </location>
</feature>
<evidence type="ECO:0000313" key="2">
    <source>
        <dbReference type="EMBL" id="RVW29206.1"/>
    </source>
</evidence>
<organism evidence="2 3">
    <name type="scientific">Vitis vinifera</name>
    <name type="common">Grape</name>
    <dbReference type="NCBI Taxonomy" id="29760"/>
    <lineage>
        <taxon>Eukaryota</taxon>
        <taxon>Viridiplantae</taxon>
        <taxon>Streptophyta</taxon>
        <taxon>Embryophyta</taxon>
        <taxon>Tracheophyta</taxon>
        <taxon>Spermatophyta</taxon>
        <taxon>Magnoliopsida</taxon>
        <taxon>eudicotyledons</taxon>
        <taxon>Gunneridae</taxon>
        <taxon>Pentapetalae</taxon>
        <taxon>rosids</taxon>
        <taxon>Vitales</taxon>
        <taxon>Vitaceae</taxon>
        <taxon>Viteae</taxon>
        <taxon>Vitis</taxon>
    </lineage>
</organism>
<dbReference type="EMBL" id="QGNW01001858">
    <property type="protein sequence ID" value="RVW29206.1"/>
    <property type="molecule type" value="Genomic_DNA"/>
</dbReference>
<protein>
    <submittedName>
        <fullName evidence="2">Uncharacterized protein</fullName>
    </submittedName>
</protein>
<accession>A0A438D181</accession>
<proteinExistence type="predicted"/>
<sequence length="102" mass="11369">MDVVESSKGTGSSEMEPQMSQNATEKNSAERVMVQRRVRPRLMSIPRSKKPYYGSPSKRSIGLPKKTDSGSHPINATDTSDVETSILKFYSFSVTCKMFLFA</sequence>
<gene>
    <name evidence="2" type="ORF">CK203_083941</name>
</gene>
<name>A0A438D181_VITVI</name>
<feature type="compositionally biased region" description="Polar residues" evidence="1">
    <location>
        <begin position="7"/>
        <end position="26"/>
    </location>
</feature>
<reference evidence="2 3" key="1">
    <citation type="journal article" date="2018" name="PLoS Genet.">
        <title>Population sequencing reveals clonal diversity and ancestral inbreeding in the grapevine cultivar Chardonnay.</title>
        <authorList>
            <person name="Roach M.J."/>
            <person name="Johnson D.L."/>
            <person name="Bohlmann J."/>
            <person name="van Vuuren H.J."/>
            <person name="Jones S.J."/>
            <person name="Pretorius I.S."/>
            <person name="Schmidt S.A."/>
            <person name="Borneman A.R."/>
        </authorList>
    </citation>
    <scope>NUCLEOTIDE SEQUENCE [LARGE SCALE GENOMIC DNA]</scope>
    <source>
        <strain evidence="3">cv. Chardonnay</strain>
        <tissue evidence="2">Leaf</tissue>
    </source>
</reference>
<evidence type="ECO:0000256" key="1">
    <source>
        <dbReference type="SAM" id="MobiDB-lite"/>
    </source>
</evidence>
<dbReference type="AlphaFoldDB" id="A0A438D181"/>
<evidence type="ECO:0000313" key="3">
    <source>
        <dbReference type="Proteomes" id="UP000288805"/>
    </source>
</evidence>
<dbReference type="Proteomes" id="UP000288805">
    <property type="component" value="Unassembled WGS sequence"/>
</dbReference>
<comment type="caution">
    <text evidence="2">The sequence shown here is derived from an EMBL/GenBank/DDBJ whole genome shotgun (WGS) entry which is preliminary data.</text>
</comment>